<evidence type="ECO:0000313" key="1">
    <source>
        <dbReference type="EMBL" id="GHI39649.1"/>
    </source>
</evidence>
<comment type="caution">
    <text evidence="1">The sequence shown here is derived from an EMBL/GenBank/DDBJ whole genome shotgun (WGS) entry which is preliminary data.</text>
</comment>
<keyword evidence="2" id="KW-1185">Reference proteome</keyword>
<sequence length="83" mass="9038">MPGKDDRTAFLARFTETLGDASVPDRVTAAYELVKAGARSLGESANWEGACDWVTANYEEATTDERRKWVALEGSILLEAANT</sequence>
<dbReference type="Proteomes" id="UP001050808">
    <property type="component" value="Unassembled WGS sequence"/>
</dbReference>
<protein>
    <submittedName>
        <fullName evidence="1">Uncharacterized protein</fullName>
    </submittedName>
</protein>
<name>A0ABQ3QQU4_9ACTN</name>
<reference evidence="1" key="1">
    <citation type="submission" date="2024-05" db="EMBL/GenBank/DDBJ databases">
        <title>Whole genome shotgun sequence of Streptomyces violascens NBRC 12920.</title>
        <authorList>
            <person name="Komaki H."/>
            <person name="Tamura T."/>
        </authorList>
    </citation>
    <scope>NUCLEOTIDE SEQUENCE</scope>
    <source>
        <strain evidence="1">NBRC 12920</strain>
    </source>
</reference>
<dbReference type="EMBL" id="BNDY01000013">
    <property type="protein sequence ID" value="GHI39649.1"/>
    <property type="molecule type" value="Genomic_DNA"/>
</dbReference>
<gene>
    <name evidence="1" type="ORF">Sviol_40570</name>
</gene>
<evidence type="ECO:0000313" key="2">
    <source>
        <dbReference type="Proteomes" id="UP001050808"/>
    </source>
</evidence>
<proteinExistence type="predicted"/>
<organism evidence="1 2">
    <name type="scientific">Streptomyces violascens</name>
    <dbReference type="NCBI Taxonomy" id="67381"/>
    <lineage>
        <taxon>Bacteria</taxon>
        <taxon>Bacillati</taxon>
        <taxon>Actinomycetota</taxon>
        <taxon>Actinomycetes</taxon>
        <taxon>Kitasatosporales</taxon>
        <taxon>Streptomycetaceae</taxon>
        <taxon>Streptomyces</taxon>
    </lineage>
</organism>
<accession>A0ABQ3QQU4</accession>